<dbReference type="Proteomes" id="UP000603434">
    <property type="component" value="Unassembled WGS sequence"/>
</dbReference>
<protein>
    <recommendedName>
        <fullName evidence="4">o-succinylbenzoate synthase</fullName>
        <ecNumber evidence="4">4.2.1.113</ecNumber>
    </recommendedName>
</protein>
<dbReference type="Gene3D" id="3.20.20.120">
    <property type="entry name" value="Enolase-like C-terminal domain"/>
    <property type="match status" value="1"/>
</dbReference>
<gene>
    <name evidence="6" type="primary">menC</name>
    <name evidence="6" type="ORF">H8E23_14025</name>
</gene>
<sequence length="366" mass="40597">MNVVEITIYRFRLKLKRPLKINTAVLNFREGFVIRMADDSRSCGWGEVCPLIEFSRENTTQAGNELADLPSLLTGRGIPLEIESLDGGFEDWLGGFNFSASVRFGVESAVLNLMAASRRQGLHRLLDEGAAAAIAVNGLLTGTREQVEERANALFKKGYRAFKLKVGRMPMDEDIDRIAGVRKIIGPDALLRLDANRAWSINETLKFMDLAVKFNVDYIEEPVEGFIPLQKMIHEYPLPIGVALDESLLEISPQEVPRLPSLRAVVIKPMLLGFEQAVRYSRAATRMGITPVISSAFESSLGVLTLASMAAATTGGRTPVGLDTLDWLEDDLLEPPLRVRSGNIFLSDDQCRMQTVKTELLEEFAR</sequence>
<dbReference type="SUPFAM" id="SSF54826">
    <property type="entry name" value="Enolase N-terminal domain-like"/>
    <property type="match status" value="1"/>
</dbReference>
<dbReference type="SFLD" id="SFLDF00009">
    <property type="entry name" value="o-succinylbenzoate_synthase"/>
    <property type="match status" value="1"/>
</dbReference>
<evidence type="ECO:0000259" key="5">
    <source>
        <dbReference type="SMART" id="SM00922"/>
    </source>
</evidence>
<dbReference type="Pfam" id="PF13378">
    <property type="entry name" value="MR_MLE_C"/>
    <property type="match status" value="1"/>
</dbReference>
<dbReference type="CDD" id="cd03320">
    <property type="entry name" value="OSBS"/>
    <property type="match status" value="1"/>
</dbReference>
<keyword evidence="3 6" id="KW-0456">Lyase</keyword>
<keyword evidence="1" id="KW-0479">Metal-binding</keyword>
<dbReference type="GO" id="GO:0043748">
    <property type="term" value="F:O-succinylbenzoate synthase activity"/>
    <property type="evidence" value="ECO:0007669"/>
    <property type="project" value="UniProtKB-EC"/>
</dbReference>
<feature type="domain" description="Mandelate racemase/muconate lactonizing enzyme C-terminal" evidence="5">
    <location>
        <begin position="144"/>
        <end position="239"/>
    </location>
</feature>
<dbReference type="AlphaFoldDB" id="A0A8J6NPP8"/>
<dbReference type="EC" id="4.2.1.113" evidence="4"/>
<dbReference type="InterPro" id="IPR029065">
    <property type="entry name" value="Enolase_C-like"/>
</dbReference>
<keyword evidence="2" id="KW-0460">Magnesium</keyword>
<dbReference type="InterPro" id="IPR013342">
    <property type="entry name" value="Mandelate_racemase_C"/>
</dbReference>
<accession>A0A8J6NPP8</accession>
<dbReference type="GO" id="GO:0009234">
    <property type="term" value="P:menaquinone biosynthetic process"/>
    <property type="evidence" value="ECO:0007669"/>
    <property type="project" value="UniProtKB-UniRule"/>
</dbReference>
<dbReference type="PANTHER" id="PTHR48073:SF2">
    <property type="entry name" value="O-SUCCINYLBENZOATE SYNTHASE"/>
    <property type="match status" value="1"/>
</dbReference>
<dbReference type="Pfam" id="PF21508">
    <property type="entry name" value="MenC_N"/>
    <property type="match status" value="1"/>
</dbReference>
<dbReference type="InterPro" id="IPR041338">
    <property type="entry name" value="OSBS_N"/>
</dbReference>
<evidence type="ECO:0000256" key="1">
    <source>
        <dbReference type="ARBA" id="ARBA00022723"/>
    </source>
</evidence>
<dbReference type="InterPro" id="IPR029017">
    <property type="entry name" value="Enolase-like_N"/>
</dbReference>
<evidence type="ECO:0000313" key="6">
    <source>
        <dbReference type="EMBL" id="MBC8362504.1"/>
    </source>
</evidence>
<evidence type="ECO:0000313" key="7">
    <source>
        <dbReference type="Proteomes" id="UP000603434"/>
    </source>
</evidence>
<dbReference type="InterPro" id="IPR036849">
    <property type="entry name" value="Enolase-like_C_sf"/>
</dbReference>
<reference evidence="6 7" key="1">
    <citation type="submission" date="2020-08" db="EMBL/GenBank/DDBJ databases">
        <title>Bridging the membrane lipid divide: bacteria of the FCB group superphylum have the potential to synthesize archaeal ether lipids.</title>
        <authorList>
            <person name="Villanueva L."/>
            <person name="Von Meijenfeldt F.A.B."/>
            <person name="Westbye A.B."/>
            <person name="Yadav S."/>
            <person name="Hopmans E.C."/>
            <person name="Dutilh B.E."/>
            <person name="Sinninghe Damste J.S."/>
        </authorList>
    </citation>
    <scope>NUCLEOTIDE SEQUENCE [LARGE SCALE GENOMIC DNA]</scope>
    <source>
        <strain evidence="6">NIOZ-UU30</strain>
    </source>
</reference>
<dbReference type="EMBL" id="JACNJH010000198">
    <property type="protein sequence ID" value="MBC8362504.1"/>
    <property type="molecule type" value="Genomic_DNA"/>
</dbReference>
<evidence type="ECO:0000256" key="4">
    <source>
        <dbReference type="NCBIfam" id="TIGR01927"/>
    </source>
</evidence>
<dbReference type="NCBIfam" id="TIGR01927">
    <property type="entry name" value="menC_gam_Gplu"/>
    <property type="match status" value="1"/>
</dbReference>
<evidence type="ECO:0000256" key="2">
    <source>
        <dbReference type="ARBA" id="ARBA00022842"/>
    </source>
</evidence>
<dbReference type="SUPFAM" id="SSF51604">
    <property type="entry name" value="Enolase C-terminal domain-like"/>
    <property type="match status" value="1"/>
</dbReference>
<organism evidence="6 7">
    <name type="scientific">Candidatus Desulfatibia profunda</name>
    <dbReference type="NCBI Taxonomy" id="2841695"/>
    <lineage>
        <taxon>Bacteria</taxon>
        <taxon>Pseudomonadati</taxon>
        <taxon>Thermodesulfobacteriota</taxon>
        <taxon>Desulfobacteria</taxon>
        <taxon>Desulfobacterales</taxon>
        <taxon>Desulfobacterales incertae sedis</taxon>
        <taxon>Candidatus Desulfatibia</taxon>
    </lineage>
</organism>
<comment type="caution">
    <text evidence="6">The sequence shown here is derived from an EMBL/GenBank/DDBJ whole genome shotgun (WGS) entry which is preliminary data.</text>
</comment>
<dbReference type="GO" id="GO:0046872">
    <property type="term" value="F:metal ion binding"/>
    <property type="evidence" value="ECO:0007669"/>
    <property type="project" value="UniProtKB-KW"/>
</dbReference>
<proteinExistence type="predicted"/>
<dbReference type="PANTHER" id="PTHR48073">
    <property type="entry name" value="O-SUCCINYLBENZOATE SYNTHASE-RELATED"/>
    <property type="match status" value="1"/>
</dbReference>
<dbReference type="Gene3D" id="3.30.390.10">
    <property type="entry name" value="Enolase-like, N-terminal domain"/>
    <property type="match status" value="1"/>
</dbReference>
<dbReference type="SFLD" id="SFLDG00180">
    <property type="entry name" value="muconate_cycloisomerase"/>
    <property type="match status" value="1"/>
</dbReference>
<dbReference type="SFLD" id="SFLDS00001">
    <property type="entry name" value="Enolase"/>
    <property type="match status" value="1"/>
</dbReference>
<dbReference type="SMART" id="SM00922">
    <property type="entry name" value="MR_MLE"/>
    <property type="match status" value="1"/>
</dbReference>
<name>A0A8J6NPP8_9BACT</name>
<evidence type="ECO:0000256" key="3">
    <source>
        <dbReference type="ARBA" id="ARBA00023239"/>
    </source>
</evidence>